<evidence type="ECO:0000313" key="3">
    <source>
        <dbReference type="Proteomes" id="UP000027238"/>
    </source>
</evidence>
<feature type="signal peptide" evidence="1">
    <location>
        <begin position="1"/>
        <end position="19"/>
    </location>
</feature>
<protein>
    <recommendedName>
        <fullName evidence="4">Hypersensitive response-inducing protein</fullName>
    </recommendedName>
</protein>
<name>A0A066XKL5_COLSU</name>
<dbReference type="OrthoDB" id="3726543at2759"/>
<proteinExistence type="predicted"/>
<dbReference type="Proteomes" id="UP000027238">
    <property type="component" value="Unassembled WGS sequence"/>
</dbReference>
<evidence type="ECO:0000256" key="1">
    <source>
        <dbReference type="SAM" id="SignalP"/>
    </source>
</evidence>
<evidence type="ECO:0008006" key="4">
    <source>
        <dbReference type="Google" id="ProtNLM"/>
    </source>
</evidence>
<dbReference type="EMBL" id="JMSE01000711">
    <property type="protein sequence ID" value="KDN68169.1"/>
    <property type="molecule type" value="Genomic_DNA"/>
</dbReference>
<sequence length="145" mass="15099">MRFSAYFLAASLSASTAVAAPISYYVWSITNFSFDAGSQSVSFQVSGPTGEYDDIPIPAFNLTGPCVVKNDGSTTDCSALIENNTSGQTLKSGPLTIDNDAGTVTSPTIFGFSSGGTSLEVSTDFFSKTDGPSTFTIDGERLNQA</sequence>
<feature type="chain" id="PRO_5001630328" description="Hypersensitive response-inducing protein" evidence="1">
    <location>
        <begin position="20"/>
        <end position="145"/>
    </location>
</feature>
<gene>
    <name evidence="2" type="ORF">CSUB01_11796</name>
</gene>
<evidence type="ECO:0000313" key="2">
    <source>
        <dbReference type="EMBL" id="KDN68169.1"/>
    </source>
</evidence>
<accession>A0A066XKL5</accession>
<reference evidence="3" key="1">
    <citation type="journal article" date="2014" name="Genome Announc.">
        <title>Draft genome sequence of Colletotrichum sublineola, a destructive pathogen of cultivated sorghum.</title>
        <authorList>
            <person name="Baroncelli R."/>
            <person name="Sanz-Martin J.M."/>
            <person name="Rech G.E."/>
            <person name="Sukno S.A."/>
            <person name="Thon M.R."/>
        </authorList>
    </citation>
    <scope>NUCLEOTIDE SEQUENCE [LARGE SCALE GENOMIC DNA]</scope>
    <source>
        <strain evidence="3">TX430BB</strain>
    </source>
</reference>
<keyword evidence="3" id="KW-1185">Reference proteome</keyword>
<dbReference type="HOGENOM" id="CLU_1786740_0_0_1"/>
<keyword evidence="1" id="KW-0732">Signal</keyword>
<organism evidence="2 3">
    <name type="scientific">Colletotrichum sublineola</name>
    <name type="common">Sorghum anthracnose fungus</name>
    <dbReference type="NCBI Taxonomy" id="1173701"/>
    <lineage>
        <taxon>Eukaryota</taxon>
        <taxon>Fungi</taxon>
        <taxon>Dikarya</taxon>
        <taxon>Ascomycota</taxon>
        <taxon>Pezizomycotina</taxon>
        <taxon>Sordariomycetes</taxon>
        <taxon>Hypocreomycetidae</taxon>
        <taxon>Glomerellales</taxon>
        <taxon>Glomerellaceae</taxon>
        <taxon>Colletotrichum</taxon>
        <taxon>Colletotrichum graminicola species complex</taxon>
    </lineage>
</organism>
<comment type="caution">
    <text evidence="2">The sequence shown here is derived from an EMBL/GenBank/DDBJ whole genome shotgun (WGS) entry which is preliminary data.</text>
</comment>
<dbReference type="AlphaFoldDB" id="A0A066XKL5"/>